<reference evidence="1" key="1">
    <citation type="submission" date="2014-09" db="EMBL/GenBank/DDBJ databases">
        <authorList>
            <person name="Magalhaes I.L.F."/>
            <person name="Oliveira U."/>
            <person name="Santos F.R."/>
            <person name="Vidigal T.H.D.A."/>
            <person name="Brescovit A.D."/>
            <person name="Santos A.J."/>
        </authorList>
    </citation>
    <scope>NUCLEOTIDE SEQUENCE</scope>
    <source>
        <tissue evidence="1">Shoot tissue taken approximately 20 cm above the soil surface</tissue>
    </source>
</reference>
<dbReference type="AlphaFoldDB" id="A0A0A9GWH7"/>
<reference evidence="1" key="2">
    <citation type="journal article" date="2015" name="Data Brief">
        <title>Shoot transcriptome of the giant reed, Arundo donax.</title>
        <authorList>
            <person name="Barrero R.A."/>
            <person name="Guerrero F.D."/>
            <person name="Moolhuijzen P."/>
            <person name="Goolsby J.A."/>
            <person name="Tidwell J."/>
            <person name="Bellgard S.E."/>
            <person name="Bellgard M.I."/>
        </authorList>
    </citation>
    <scope>NUCLEOTIDE SEQUENCE</scope>
    <source>
        <tissue evidence="1">Shoot tissue taken approximately 20 cm above the soil surface</tissue>
    </source>
</reference>
<organism evidence="1">
    <name type="scientific">Arundo donax</name>
    <name type="common">Giant reed</name>
    <name type="synonym">Donax arundinaceus</name>
    <dbReference type="NCBI Taxonomy" id="35708"/>
    <lineage>
        <taxon>Eukaryota</taxon>
        <taxon>Viridiplantae</taxon>
        <taxon>Streptophyta</taxon>
        <taxon>Embryophyta</taxon>
        <taxon>Tracheophyta</taxon>
        <taxon>Spermatophyta</taxon>
        <taxon>Magnoliopsida</taxon>
        <taxon>Liliopsida</taxon>
        <taxon>Poales</taxon>
        <taxon>Poaceae</taxon>
        <taxon>PACMAD clade</taxon>
        <taxon>Arundinoideae</taxon>
        <taxon>Arundineae</taxon>
        <taxon>Arundo</taxon>
    </lineage>
</organism>
<sequence>MYYAVIIHNVFYSDHRYLMPQKMVKQHYRAREKGKYKKQGESTNIP</sequence>
<accession>A0A0A9GWH7</accession>
<proteinExistence type="predicted"/>
<protein>
    <submittedName>
        <fullName evidence="1">Uncharacterized protein</fullName>
    </submittedName>
</protein>
<dbReference type="EMBL" id="GBRH01170980">
    <property type="protein sequence ID" value="JAE26916.1"/>
    <property type="molecule type" value="Transcribed_RNA"/>
</dbReference>
<evidence type="ECO:0000313" key="1">
    <source>
        <dbReference type="EMBL" id="JAE26916.1"/>
    </source>
</evidence>
<name>A0A0A9GWH7_ARUDO</name>